<dbReference type="KEGG" id="shj:SHELI_v1c05040"/>
<dbReference type="EMBL" id="CP017015">
    <property type="protein sequence ID" value="AOG60455.1"/>
    <property type="molecule type" value="Genomic_DNA"/>
</dbReference>
<reference evidence="3 4" key="1">
    <citation type="submission" date="2016-08" db="EMBL/GenBank/DDBJ databases">
        <title>Complete genome sequence of Spiroplasma helicoides TABS-2 (DSM 22551).</title>
        <authorList>
            <person name="Shen W.-Y."/>
            <person name="Lo W.-S."/>
            <person name="Lai Y.-C."/>
            <person name="Kuo C.-H."/>
        </authorList>
    </citation>
    <scope>NUCLEOTIDE SEQUENCE [LARGE SCALE GENOMIC DNA]</scope>
    <source>
        <strain evidence="3 4">TABS-2</strain>
    </source>
</reference>
<feature type="signal peptide" evidence="1">
    <location>
        <begin position="1"/>
        <end position="27"/>
    </location>
</feature>
<dbReference type="Pfam" id="PF00496">
    <property type="entry name" value="SBP_bac_5"/>
    <property type="match status" value="1"/>
</dbReference>
<dbReference type="AlphaFoldDB" id="A0A1B3SKL6"/>
<sequence length="756" mass="84838">MSISSKRLLSTLSAMSAVALTASSVVACRGFDLSQIISRERATNEYVLTYQYPVQSWNSSYTFKVYDHRVLANTNATPLGVDEYGRVYGDIFAPNDDVKSETVGKKIDEQTWNYKIRSSLHWYSYDGTKLGDITEKDFQSAAEFILKAKTTQSQLFNLWVSFIVGAKEMYTYFNSDASKGKYSWEDGLSAVRKGFSYTGSDGKKVEVKGVSEGFGLDTSKSGEITYHLTKPAPYFESLLCYAVFSPLFLKNGETVEQVGRVDDFKNGRYSGAYLPKNVTGDEMVLQKNENYWFSDMVSIKSIKYVNTSANTSTKDREFFESGSTSGFSLASDDNVGWSRYVGSNIDEPSFDYIYDVTTSDSLYTRTLFFNMYNSDIDAGGDESVRAAKASKLLQNKLARAFISTGLDRSVFVKFFSDKFDGGSSVSKMLRNVYTAPGVAQDNSGKDYSSYVEDSVKNLDSVKKSGVSLQLADGNDALKDNVKVYTGEDQASIISKLRTYMKDEHILGDGESTFEIRTIQNPDENHGANPLMNQMFDRFNAIPDNPIKIVSISGSTKEDFQEKENKGQFDFDIAGWGPDYADPGTYLNTTRINGDMNTFTGSAKIMNVLSSGSGQKYDSLFAKSSDVSKNYMDSYKVYDEAVGKTDVDASGSERYKQFADEEASYIYENFFIMPFYKRAAPKNYTVSYVLPYTSNYAWSYGIAGYKDWSKILSNKIVSKQEAETQKLRVEEYAKQISQSSTHKKDDENDRNYILFKK</sequence>
<feature type="domain" description="Solute-binding protein family 5" evidence="2">
    <location>
        <begin position="108"/>
        <end position="595"/>
    </location>
</feature>
<dbReference type="RefSeq" id="WP_069116407.1">
    <property type="nucleotide sequence ID" value="NZ_CP017015.1"/>
</dbReference>
<dbReference type="InterPro" id="IPR000914">
    <property type="entry name" value="SBP_5_dom"/>
</dbReference>
<dbReference type="STRING" id="216938.SHELI_v1c05040"/>
<evidence type="ECO:0000259" key="2">
    <source>
        <dbReference type="Pfam" id="PF00496"/>
    </source>
</evidence>
<evidence type="ECO:0000313" key="4">
    <source>
        <dbReference type="Proteomes" id="UP000094378"/>
    </source>
</evidence>
<name>A0A1B3SKL6_9MOLU</name>
<feature type="chain" id="PRO_5008554027" evidence="1">
    <location>
        <begin position="28"/>
        <end position="756"/>
    </location>
</feature>
<dbReference type="PROSITE" id="PS51257">
    <property type="entry name" value="PROKAR_LIPOPROTEIN"/>
    <property type="match status" value="1"/>
</dbReference>
<dbReference type="OrthoDB" id="9801912at2"/>
<evidence type="ECO:0000313" key="3">
    <source>
        <dbReference type="EMBL" id="AOG60455.1"/>
    </source>
</evidence>
<protein>
    <submittedName>
        <fullName evidence="3">Oligopeptide ABC transporter substrate-binding protein</fullName>
    </submittedName>
</protein>
<dbReference type="SUPFAM" id="SSF53850">
    <property type="entry name" value="Periplasmic binding protein-like II"/>
    <property type="match status" value="1"/>
</dbReference>
<accession>A0A1B3SKL6</accession>
<dbReference type="Proteomes" id="UP000094378">
    <property type="component" value="Chromosome"/>
</dbReference>
<organism evidence="3 4">
    <name type="scientific">Spiroplasma helicoides</name>
    <dbReference type="NCBI Taxonomy" id="216938"/>
    <lineage>
        <taxon>Bacteria</taxon>
        <taxon>Bacillati</taxon>
        <taxon>Mycoplasmatota</taxon>
        <taxon>Mollicutes</taxon>
        <taxon>Entomoplasmatales</taxon>
        <taxon>Spiroplasmataceae</taxon>
        <taxon>Spiroplasma</taxon>
    </lineage>
</organism>
<proteinExistence type="predicted"/>
<gene>
    <name evidence="3" type="primary">oppA</name>
    <name evidence="3" type="ORF">SHELI_v1c05040</name>
</gene>
<dbReference type="Gene3D" id="3.10.105.10">
    <property type="entry name" value="Dipeptide-binding Protein, Domain 3"/>
    <property type="match status" value="1"/>
</dbReference>
<evidence type="ECO:0000256" key="1">
    <source>
        <dbReference type="SAM" id="SignalP"/>
    </source>
</evidence>
<keyword evidence="1" id="KW-0732">Signal</keyword>
<keyword evidence="4" id="KW-1185">Reference proteome</keyword>
<dbReference type="Gene3D" id="3.40.190.10">
    <property type="entry name" value="Periplasmic binding protein-like II"/>
    <property type="match status" value="1"/>
</dbReference>